<dbReference type="AlphaFoldDB" id="A0A1E5LA44"/>
<protein>
    <submittedName>
        <fullName evidence="1">Uncharacterized protein</fullName>
    </submittedName>
</protein>
<dbReference type="EMBL" id="MJAT01000001">
    <property type="protein sequence ID" value="OEH86996.1"/>
    <property type="molecule type" value="Genomic_DNA"/>
</dbReference>
<organism evidence="1 2">
    <name type="scientific">Desulfuribacillus stibiiarsenatis</name>
    <dbReference type="NCBI Taxonomy" id="1390249"/>
    <lineage>
        <taxon>Bacteria</taxon>
        <taxon>Bacillati</taxon>
        <taxon>Bacillota</taxon>
        <taxon>Desulfuribacillia</taxon>
        <taxon>Desulfuribacillales</taxon>
        <taxon>Desulfuribacillaceae</taxon>
        <taxon>Desulfuribacillus</taxon>
    </lineage>
</organism>
<dbReference type="Proteomes" id="UP000095255">
    <property type="component" value="Unassembled WGS sequence"/>
</dbReference>
<evidence type="ECO:0000313" key="1">
    <source>
        <dbReference type="EMBL" id="OEH86996.1"/>
    </source>
</evidence>
<keyword evidence="2" id="KW-1185">Reference proteome</keyword>
<sequence length="146" mass="17254">MIEILEEPIGITYRSLVSLAFEVCNNFTLVKRDQLPLNHSGKKLLTELKPYIIDINKQDNWPGTRLLGHYADVHYIRCCKETKEILLDRVESLYSWMQPNLLEDLCFYKDETEWLITVAHEGMGYIDTTLRDEILRLREIEGLLFY</sequence>
<evidence type="ECO:0000313" key="2">
    <source>
        <dbReference type="Proteomes" id="UP000095255"/>
    </source>
</evidence>
<dbReference type="RefSeq" id="WP_069700874.1">
    <property type="nucleotide sequence ID" value="NZ_MJAT01000001.1"/>
</dbReference>
<name>A0A1E5LA44_9FIRM</name>
<comment type="caution">
    <text evidence="1">The sequence shown here is derived from an EMBL/GenBank/DDBJ whole genome shotgun (WGS) entry which is preliminary data.</text>
</comment>
<dbReference type="OrthoDB" id="268235at2"/>
<proteinExistence type="predicted"/>
<reference evidence="1 2" key="1">
    <citation type="submission" date="2016-09" db="EMBL/GenBank/DDBJ databases">
        <title>Desulfuribacillus arsenicus sp. nov., an obligately anaerobic, dissimilatory arsenic- and antimonate-reducing bacterium isolated from anoxic sediments.</title>
        <authorList>
            <person name="Abin C.A."/>
            <person name="Hollibaugh J.T."/>
        </authorList>
    </citation>
    <scope>NUCLEOTIDE SEQUENCE [LARGE SCALE GENOMIC DNA]</scope>
    <source>
        <strain evidence="1 2">MLFW-2</strain>
    </source>
</reference>
<accession>A0A1E5LA44</accession>
<dbReference type="STRING" id="1390249.BHU72_01700"/>
<gene>
    <name evidence="1" type="ORF">BHU72_01700</name>
</gene>